<dbReference type="Proteomes" id="UP000297716">
    <property type="component" value="Unassembled WGS sequence"/>
</dbReference>
<keyword evidence="4" id="KW-1185">Reference proteome</keyword>
<dbReference type="EMBL" id="SKBN01000005">
    <property type="protein sequence ID" value="TGJ88225.1"/>
    <property type="molecule type" value="Genomic_DNA"/>
</dbReference>
<sequence length="350" mass="39266">MAAVQLKALRTADITAKAPKFVSFLHPTESARYNVIFKLPCLDSPAPTCQIVANNAFDGYLSLNTQGDNPVPRSTVILTAAEYYFIVPGDPSYAIVPAFQDWEFPHGRIPDSFPSPEVSQQHDEIESHQQASRHSRCAVTNSAYSCQQAHLIPKAYEAWFSKNAMVMALDESNRMRGIDGSGNLCHFRFDIHNALDKFVFALVYKASSWVIHVLQTSEDGAWDEFAQEYHNLQVLLWQLAHISRECLFARFALNVFILVRPFLLIAPLKRRVTRLVIDPERNSFITKISDVSSGELKDEYGGGMSKSASPTERKRATDESSTQQSRDAAVEDQWSPPCTEEDGRNSDTDT</sequence>
<organism evidence="3 4">
    <name type="scientific">Xylaria hypoxylon</name>
    <dbReference type="NCBI Taxonomy" id="37992"/>
    <lineage>
        <taxon>Eukaryota</taxon>
        <taxon>Fungi</taxon>
        <taxon>Dikarya</taxon>
        <taxon>Ascomycota</taxon>
        <taxon>Pezizomycotina</taxon>
        <taxon>Sordariomycetes</taxon>
        <taxon>Xylariomycetidae</taxon>
        <taxon>Xylariales</taxon>
        <taxon>Xylariaceae</taxon>
        <taxon>Xylaria</taxon>
    </lineage>
</organism>
<dbReference type="AlphaFoldDB" id="A0A4Z0Z9D5"/>
<proteinExistence type="predicted"/>
<feature type="domain" description="HNH nuclease" evidence="2">
    <location>
        <begin position="137"/>
        <end position="202"/>
    </location>
</feature>
<reference evidence="3 4" key="1">
    <citation type="submission" date="2019-03" db="EMBL/GenBank/DDBJ databases">
        <title>Draft genome sequence of Xylaria hypoxylon DSM 108379, a ubiquitous saprotrophic-parasitic fungi on hardwood.</title>
        <authorList>
            <person name="Buettner E."/>
            <person name="Leonhardt S."/>
            <person name="Gebauer A.M."/>
            <person name="Liers C."/>
            <person name="Hofrichter M."/>
            <person name="Kellner H."/>
        </authorList>
    </citation>
    <scope>NUCLEOTIDE SEQUENCE [LARGE SCALE GENOMIC DNA]</scope>
    <source>
        <strain evidence="3 4">DSM 108379</strain>
    </source>
</reference>
<gene>
    <name evidence="3" type="ORF">E0Z10_g544</name>
</gene>
<name>A0A4Z0Z9D5_9PEZI</name>
<evidence type="ECO:0000259" key="2">
    <source>
        <dbReference type="Pfam" id="PF13391"/>
    </source>
</evidence>
<comment type="caution">
    <text evidence="3">The sequence shown here is derived from an EMBL/GenBank/DDBJ whole genome shotgun (WGS) entry which is preliminary data.</text>
</comment>
<dbReference type="InterPro" id="IPR003615">
    <property type="entry name" value="HNH_nuc"/>
</dbReference>
<evidence type="ECO:0000313" key="3">
    <source>
        <dbReference type="EMBL" id="TGJ88225.1"/>
    </source>
</evidence>
<accession>A0A4Z0Z9D5</accession>
<evidence type="ECO:0000313" key="4">
    <source>
        <dbReference type="Proteomes" id="UP000297716"/>
    </source>
</evidence>
<feature type="region of interest" description="Disordered" evidence="1">
    <location>
        <begin position="295"/>
        <end position="350"/>
    </location>
</feature>
<dbReference type="Pfam" id="PF13391">
    <property type="entry name" value="HNH_2"/>
    <property type="match status" value="1"/>
</dbReference>
<evidence type="ECO:0000256" key="1">
    <source>
        <dbReference type="SAM" id="MobiDB-lite"/>
    </source>
</evidence>
<feature type="compositionally biased region" description="Basic and acidic residues" evidence="1">
    <location>
        <begin position="341"/>
        <end position="350"/>
    </location>
</feature>
<protein>
    <recommendedName>
        <fullName evidence="2">HNH nuclease domain-containing protein</fullName>
    </recommendedName>
</protein>
<dbReference type="OrthoDB" id="2142759at2759"/>